<reference evidence="4 5" key="1">
    <citation type="submission" date="2016-10" db="EMBL/GenBank/DDBJ databases">
        <authorList>
            <person name="de Groot N.N."/>
        </authorList>
    </citation>
    <scope>NUCLEOTIDE SEQUENCE [LARGE SCALE GENOMIC DNA]</scope>
    <source>
        <strain evidence="4 5">DSM 1736</strain>
    </source>
</reference>
<dbReference type="InterPro" id="IPR013024">
    <property type="entry name" value="GGCT-like"/>
</dbReference>
<feature type="binding site" evidence="3">
    <location>
        <position position="129"/>
    </location>
    <ligand>
        <name>substrate</name>
    </ligand>
</feature>
<accession>A0A1G9U1U9</accession>
<dbReference type="STRING" id="146817.SAMN04488502_105161"/>
<keyword evidence="1" id="KW-0456">Lyase</keyword>
<dbReference type="Pfam" id="PF13772">
    <property type="entry name" value="AIG2_2"/>
    <property type="match status" value="1"/>
</dbReference>
<dbReference type="SUPFAM" id="SSF110857">
    <property type="entry name" value="Gamma-glutamyl cyclotransferase-like"/>
    <property type="match status" value="1"/>
</dbReference>
<dbReference type="PANTHER" id="PTHR12935:SF0">
    <property type="entry name" value="GAMMA-GLUTAMYLCYCLOTRANSFERASE"/>
    <property type="match status" value="1"/>
</dbReference>
<dbReference type="InterPro" id="IPR017939">
    <property type="entry name" value="G-Glutamylcylcotransferase"/>
</dbReference>
<dbReference type="Gene3D" id="3.10.490.10">
    <property type="entry name" value="Gamma-glutamyl cyclotransferase-like"/>
    <property type="match status" value="1"/>
</dbReference>
<dbReference type="CDD" id="cd06661">
    <property type="entry name" value="GGCT_like"/>
    <property type="match status" value="1"/>
</dbReference>
<organism evidence="4 5">
    <name type="scientific">Dendrosporobacter quercicolus</name>
    <dbReference type="NCBI Taxonomy" id="146817"/>
    <lineage>
        <taxon>Bacteria</taxon>
        <taxon>Bacillati</taxon>
        <taxon>Bacillota</taxon>
        <taxon>Negativicutes</taxon>
        <taxon>Selenomonadales</taxon>
        <taxon>Sporomusaceae</taxon>
        <taxon>Dendrosporobacter</taxon>
    </lineage>
</organism>
<dbReference type="PANTHER" id="PTHR12935">
    <property type="entry name" value="GAMMA-GLUTAMYLCYCLOTRANSFERASE"/>
    <property type="match status" value="1"/>
</dbReference>
<evidence type="ECO:0000256" key="1">
    <source>
        <dbReference type="ARBA" id="ARBA00023239"/>
    </source>
</evidence>
<proteinExistence type="predicted"/>
<dbReference type="GO" id="GO:0003839">
    <property type="term" value="F:gamma-glutamylcyclotransferase activity"/>
    <property type="evidence" value="ECO:0007669"/>
    <property type="project" value="InterPro"/>
</dbReference>
<dbReference type="RefSeq" id="WP_092073089.1">
    <property type="nucleotide sequence ID" value="NZ_FNHB01000005.1"/>
</dbReference>
<protein>
    <submittedName>
        <fullName evidence="4">AIG2-like family protein</fullName>
    </submittedName>
</protein>
<evidence type="ECO:0000313" key="5">
    <source>
        <dbReference type="Proteomes" id="UP000214880"/>
    </source>
</evidence>
<dbReference type="Proteomes" id="UP000214880">
    <property type="component" value="Unassembled WGS sequence"/>
</dbReference>
<evidence type="ECO:0000256" key="2">
    <source>
        <dbReference type="PIRSR" id="PIRSR617939-1"/>
    </source>
</evidence>
<name>A0A1G9U1U9_9FIRM</name>
<keyword evidence="5" id="KW-1185">Reference proteome</keyword>
<gene>
    <name evidence="4" type="ORF">SAMN04488502_105161</name>
</gene>
<feature type="active site" description="Proton acceptor" evidence="2">
    <location>
        <position position="84"/>
    </location>
</feature>
<dbReference type="OrthoDB" id="158990at2"/>
<dbReference type="EMBL" id="FNHB01000005">
    <property type="protein sequence ID" value="SDM53882.1"/>
    <property type="molecule type" value="Genomic_DNA"/>
</dbReference>
<evidence type="ECO:0000313" key="4">
    <source>
        <dbReference type="EMBL" id="SDM53882.1"/>
    </source>
</evidence>
<dbReference type="AlphaFoldDB" id="A0A1G9U1U9"/>
<evidence type="ECO:0000256" key="3">
    <source>
        <dbReference type="PIRSR" id="PIRSR617939-2"/>
    </source>
</evidence>
<sequence length="184" mass="20550">MTAVKSWLYFAYGFNINLTRMRQKCPKAKVAGIGRVDGYRLAFYEHSVVWDSAMETIVPDPESAVWGVVYELNEFEWEDLDGYEDARMDGTGAYFHYPVEVAVDGQAVRKANVYLKARWGEDGLPSDEYLAVIINGAREQGLPEDYIRRLEQQASRPAAYPVPKRPGGGGKYLFSGDCSGCDAG</sequence>
<dbReference type="InterPro" id="IPR036568">
    <property type="entry name" value="GGCT-like_sf"/>
</dbReference>